<evidence type="ECO:0000313" key="4">
    <source>
        <dbReference type="EMBL" id="VDD87814.1"/>
    </source>
</evidence>
<dbReference type="Gene3D" id="1.10.472.10">
    <property type="entry name" value="Cyclin-like"/>
    <property type="match status" value="2"/>
</dbReference>
<dbReference type="OrthoDB" id="79090at2759"/>
<name>A0A0N4V025_ENTVE</name>
<dbReference type="CDD" id="cd20534">
    <property type="entry name" value="CYCLIN_CCNM_CCNQ_rpt1"/>
    <property type="match status" value="1"/>
</dbReference>
<evidence type="ECO:0000256" key="1">
    <source>
        <dbReference type="ARBA" id="ARBA00023127"/>
    </source>
</evidence>
<reference evidence="4 5" key="2">
    <citation type="submission" date="2018-10" db="EMBL/GenBank/DDBJ databases">
        <authorList>
            <consortium name="Pathogen Informatics"/>
        </authorList>
    </citation>
    <scope>NUCLEOTIDE SEQUENCE [LARGE SCALE GENOMIC DNA]</scope>
</reference>
<dbReference type="InterPro" id="IPR006671">
    <property type="entry name" value="Cyclin_N"/>
</dbReference>
<dbReference type="InterPro" id="IPR036915">
    <property type="entry name" value="Cyclin-like_sf"/>
</dbReference>
<dbReference type="Proteomes" id="UP000274131">
    <property type="component" value="Unassembled WGS sequence"/>
</dbReference>
<dbReference type="CDD" id="cd20535">
    <property type="entry name" value="CYCLIN_CCNM_CCNQ_rpt2"/>
    <property type="match status" value="1"/>
</dbReference>
<feature type="transmembrane region" description="Helical" evidence="2">
    <location>
        <begin position="57"/>
        <end position="79"/>
    </location>
</feature>
<keyword evidence="2" id="KW-0472">Membrane</keyword>
<dbReference type="AlphaFoldDB" id="A0A0N4V025"/>
<dbReference type="GO" id="GO:0006357">
    <property type="term" value="P:regulation of transcription by RNA polymerase II"/>
    <property type="evidence" value="ECO:0007669"/>
    <property type="project" value="InterPro"/>
</dbReference>
<dbReference type="PANTHER" id="PTHR10026">
    <property type="entry name" value="CYCLIN"/>
    <property type="match status" value="1"/>
</dbReference>
<dbReference type="SUPFAM" id="SSF47954">
    <property type="entry name" value="Cyclin-like"/>
    <property type="match status" value="2"/>
</dbReference>
<evidence type="ECO:0000313" key="6">
    <source>
        <dbReference type="WBParaSite" id="EVEC_0000324901-mRNA-1"/>
    </source>
</evidence>
<gene>
    <name evidence="4" type="ORF">EVEC_LOCUS2957</name>
</gene>
<protein>
    <submittedName>
        <fullName evidence="6">Cyclin N-terminal domain-containing protein</fullName>
    </submittedName>
</protein>
<dbReference type="STRING" id="51028.A0A0N4V025"/>
<evidence type="ECO:0000313" key="5">
    <source>
        <dbReference type="Proteomes" id="UP000274131"/>
    </source>
</evidence>
<keyword evidence="2" id="KW-1133">Transmembrane helix</keyword>
<keyword evidence="2" id="KW-0812">Transmembrane</keyword>
<accession>A0A0N4V025</accession>
<dbReference type="WBParaSite" id="EVEC_0000324901-mRNA-1">
    <property type="protein sequence ID" value="EVEC_0000324901-mRNA-1"/>
    <property type="gene ID" value="EVEC_0000324901"/>
</dbReference>
<keyword evidence="5" id="KW-1185">Reference proteome</keyword>
<dbReference type="GO" id="GO:0016538">
    <property type="term" value="F:cyclin-dependent protein serine/threonine kinase regulator activity"/>
    <property type="evidence" value="ECO:0007669"/>
    <property type="project" value="InterPro"/>
</dbReference>
<dbReference type="InterPro" id="IPR043198">
    <property type="entry name" value="Cyclin/Ssn8"/>
</dbReference>
<dbReference type="EMBL" id="UXUI01007480">
    <property type="protein sequence ID" value="VDD87814.1"/>
    <property type="molecule type" value="Genomic_DNA"/>
</dbReference>
<feature type="transmembrane region" description="Helical" evidence="2">
    <location>
        <begin position="12"/>
        <end position="37"/>
    </location>
</feature>
<reference evidence="6" key="1">
    <citation type="submission" date="2017-02" db="UniProtKB">
        <authorList>
            <consortium name="WormBaseParasite"/>
        </authorList>
    </citation>
    <scope>IDENTIFICATION</scope>
</reference>
<dbReference type="InterPro" id="IPR048055">
    <property type="entry name" value="Cyclin-Q_first_cyclin_box"/>
</dbReference>
<organism evidence="6">
    <name type="scientific">Enterobius vermicularis</name>
    <name type="common">Human pinworm</name>
    <dbReference type="NCBI Taxonomy" id="51028"/>
    <lineage>
        <taxon>Eukaryota</taxon>
        <taxon>Metazoa</taxon>
        <taxon>Ecdysozoa</taxon>
        <taxon>Nematoda</taxon>
        <taxon>Chromadorea</taxon>
        <taxon>Rhabditida</taxon>
        <taxon>Spirurina</taxon>
        <taxon>Oxyuridomorpha</taxon>
        <taxon>Oxyuroidea</taxon>
        <taxon>Oxyuridae</taxon>
        <taxon>Enterobius</taxon>
    </lineage>
</organism>
<proteinExistence type="predicted"/>
<evidence type="ECO:0000259" key="3">
    <source>
        <dbReference type="Pfam" id="PF00134"/>
    </source>
</evidence>
<evidence type="ECO:0000256" key="2">
    <source>
        <dbReference type="SAM" id="Phobius"/>
    </source>
</evidence>
<keyword evidence="1" id="KW-0195">Cyclin</keyword>
<dbReference type="Pfam" id="PF00134">
    <property type="entry name" value="Cyclin_N"/>
    <property type="match status" value="1"/>
</dbReference>
<dbReference type="InterPro" id="IPR048053">
    <property type="entry name" value="Cyclin-Q_second_cyclin_box"/>
</dbReference>
<feature type="domain" description="Cyclin N-terminal" evidence="3">
    <location>
        <begin position="4"/>
        <end position="135"/>
    </location>
</feature>
<sequence>MMSDLKREGRRKLFLFIIEAGIRLGAKNITVCTASILTYRVLKKQSSEGICPYVDSFVHFCSYNLCFLTLACACILLAAKTEEDQVVRIRDVINVAYSILHPEKAILRIGEQSWAMREGIARMEYLVLRILKFDVEVDNSHQYLVHYLSSLRDWCPREFSKYDIPAFSFTLLRDAHVCPSMVLSHSPQTVAIVCLSIALRTFRVNVCTRWYNVFSESMTSSKLRRLEKEYLENILQVY</sequence>